<dbReference type="Proteomes" id="UP000199615">
    <property type="component" value="Unassembled WGS sequence"/>
</dbReference>
<sequence>MLHPKDICRQQQLDPSPFRIRKPEQSEVPLPPKSEAMNHDQHHWEFRLSDMQGSGPRTFLVAGRIAAGDSVGDWPKGASFASCRKHPCRWYVTAPSCRKTWRADAERRYHPLAWVWSNSTRTSMPALASATSTPGSARRRSGTTNLRLEPRDAGVIGVRHTRQQDRYVQTKFSVLARPCGTPEVAPTQGRIINGSGP</sequence>
<evidence type="ECO:0000313" key="2">
    <source>
        <dbReference type="EMBL" id="SEP33627.1"/>
    </source>
</evidence>
<name>A0A1H8X1S5_9BRAD</name>
<gene>
    <name evidence="2" type="ORF">SAMN05444123_11558</name>
</gene>
<organism evidence="2 3">
    <name type="scientific">Rhodopseudomonas pseudopalustris</name>
    <dbReference type="NCBI Taxonomy" id="1513892"/>
    <lineage>
        <taxon>Bacteria</taxon>
        <taxon>Pseudomonadati</taxon>
        <taxon>Pseudomonadota</taxon>
        <taxon>Alphaproteobacteria</taxon>
        <taxon>Hyphomicrobiales</taxon>
        <taxon>Nitrobacteraceae</taxon>
        <taxon>Rhodopseudomonas</taxon>
    </lineage>
</organism>
<keyword evidence="3" id="KW-1185">Reference proteome</keyword>
<dbReference type="AlphaFoldDB" id="A0A1H8X1S5"/>
<evidence type="ECO:0000256" key="1">
    <source>
        <dbReference type="SAM" id="MobiDB-lite"/>
    </source>
</evidence>
<reference evidence="3" key="1">
    <citation type="submission" date="2016-10" db="EMBL/GenBank/DDBJ databases">
        <authorList>
            <person name="Varghese N."/>
            <person name="Submissions S."/>
        </authorList>
    </citation>
    <scope>NUCLEOTIDE SEQUENCE [LARGE SCALE GENOMIC DNA]</scope>
    <source>
        <strain evidence="3">DSM 123</strain>
    </source>
</reference>
<protein>
    <submittedName>
        <fullName evidence="2">Uncharacterized protein</fullName>
    </submittedName>
</protein>
<dbReference type="EMBL" id="FODT01000015">
    <property type="protein sequence ID" value="SEP33627.1"/>
    <property type="molecule type" value="Genomic_DNA"/>
</dbReference>
<evidence type="ECO:0000313" key="3">
    <source>
        <dbReference type="Proteomes" id="UP000199615"/>
    </source>
</evidence>
<accession>A0A1H8X1S5</accession>
<proteinExistence type="predicted"/>
<feature type="region of interest" description="Disordered" evidence="1">
    <location>
        <begin position="1"/>
        <end position="36"/>
    </location>
</feature>